<feature type="transmembrane region" description="Helical" evidence="1">
    <location>
        <begin position="102"/>
        <end position="121"/>
    </location>
</feature>
<gene>
    <name evidence="2" type="ORF">Pan97_21860</name>
</gene>
<keyword evidence="1" id="KW-1133">Transmembrane helix</keyword>
<dbReference type="AlphaFoldDB" id="A0A518C7J7"/>
<keyword evidence="3" id="KW-1185">Reference proteome</keyword>
<dbReference type="KEGG" id="bvo:Pan97_21860"/>
<organism evidence="2 3">
    <name type="scientific">Bremerella volcania</name>
    <dbReference type="NCBI Taxonomy" id="2527984"/>
    <lineage>
        <taxon>Bacteria</taxon>
        <taxon>Pseudomonadati</taxon>
        <taxon>Planctomycetota</taxon>
        <taxon>Planctomycetia</taxon>
        <taxon>Pirellulales</taxon>
        <taxon>Pirellulaceae</taxon>
        <taxon>Bremerella</taxon>
    </lineage>
</organism>
<evidence type="ECO:0000256" key="1">
    <source>
        <dbReference type="SAM" id="Phobius"/>
    </source>
</evidence>
<proteinExistence type="predicted"/>
<keyword evidence="1" id="KW-0812">Transmembrane</keyword>
<evidence type="ECO:0000313" key="2">
    <source>
        <dbReference type="EMBL" id="QDU75162.1"/>
    </source>
</evidence>
<reference evidence="3" key="1">
    <citation type="submission" date="2019-02" db="EMBL/GenBank/DDBJ databases">
        <title>Deep-cultivation of Planctomycetes and their phenomic and genomic characterization uncovers novel biology.</title>
        <authorList>
            <person name="Wiegand S."/>
            <person name="Jogler M."/>
            <person name="Boedeker C."/>
            <person name="Pinto D."/>
            <person name="Vollmers J."/>
            <person name="Rivas-Marin E."/>
            <person name="Kohn T."/>
            <person name="Peeters S.H."/>
            <person name="Heuer A."/>
            <person name="Rast P."/>
            <person name="Oberbeckmann S."/>
            <person name="Bunk B."/>
            <person name="Jeske O."/>
            <person name="Meyerdierks A."/>
            <person name="Storesund J.E."/>
            <person name="Kallscheuer N."/>
            <person name="Luecker S."/>
            <person name="Lage O.M."/>
            <person name="Pohl T."/>
            <person name="Merkel B.J."/>
            <person name="Hornburger P."/>
            <person name="Mueller R.-W."/>
            <person name="Bruemmer F."/>
            <person name="Labrenz M."/>
            <person name="Spormann A.M."/>
            <person name="Op den Camp H."/>
            <person name="Overmann J."/>
            <person name="Amann R."/>
            <person name="Jetten M.S.M."/>
            <person name="Mascher T."/>
            <person name="Medema M.H."/>
            <person name="Devos D.P."/>
            <person name="Kaster A.-K."/>
            <person name="Ovreas L."/>
            <person name="Rohde M."/>
            <person name="Galperin M.Y."/>
            <person name="Jogler C."/>
        </authorList>
    </citation>
    <scope>NUCLEOTIDE SEQUENCE [LARGE SCALE GENOMIC DNA]</scope>
    <source>
        <strain evidence="3">Pan97</strain>
    </source>
</reference>
<dbReference type="RefSeq" id="WP_144972318.1">
    <property type="nucleotide sequence ID" value="NZ_CP036289.1"/>
</dbReference>
<protein>
    <submittedName>
        <fullName evidence="2">Uncharacterized protein</fullName>
    </submittedName>
</protein>
<dbReference type="Proteomes" id="UP000318626">
    <property type="component" value="Chromosome"/>
</dbReference>
<keyword evidence="1" id="KW-0472">Membrane</keyword>
<dbReference type="EMBL" id="CP036289">
    <property type="protein sequence ID" value="QDU75162.1"/>
    <property type="molecule type" value="Genomic_DNA"/>
</dbReference>
<sequence length="157" mass="16209">MATVIEALGDKIKIDKAFVSGKDRISLNGQILFEGKLVDDEPQKFKAGSREYKISRSVVSKMTNATATELTIFENNAPVFSALYDQQGKPVNDQAEAKSNGAIQVCGVIGMMGGVAVVLVASRETGMLPGGAVGGAIGGGLGGAIGFGIGMLLFGRK</sequence>
<evidence type="ECO:0000313" key="3">
    <source>
        <dbReference type="Proteomes" id="UP000318626"/>
    </source>
</evidence>
<feature type="transmembrane region" description="Helical" evidence="1">
    <location>
        <begin position="133"/>
        <end position="154"/>
    </location>
</feature>
<accession>A0A518C7J7</accession>
<name>A0A518C7J7_9BACT</name>